<organism evidence="2 3">
    <name type="scientific">Coccomyxa subellipsoidea (strain C-169)</name>
    <name type="common">Green microalga</name>
    <dbReference type="NCBI Taxonomy" id="574566"/>
    <lineage>
        <taxon>Eukaryota</taxon>
        <taxon>Viridiplantae</taxon>
        <taxon>Chlorophyta</taxon>
        <taxon>core chlorophytes</taxon>
        <taxon>Trebouxiophyceae</taxon>
        <taxon>Trebouxiophyceae incertae sedis</taxon>
        <taxon>Coccomyxaceae</taxon>
        <taxon>Coccomyxa</taxon>
        <taxon>Coccomyxa subellipsoidea</taxon>
    </lineage>
</organism>
<dbReference type="GeneID" id="17037687"/>
<dbReference type="GO" id="GO:0045046">
    <property type="term" value="P:protein import into peroxisome membrane"/>
    <property type="evidence" value="ECO:0007669"/>
    <property type="project" value="TreeGrafter"/>
</dbReference>
<evidence type="ECO:0000313" key="2">
    <source>
        <dbReference type="EMBL" id="EIE19715.1"/>
    </source>
</evidence>
<evidence type="ECO:0000256" key="1">
    <source>
        <dbReference type="SAM" id="MobiDB-lite"/>
    </source>
</evidence>
<dbReference type="Proteomes" id="UP000007264">
    <property type="component" value="Unassembled WGS sequence"/>
</dbReference>
<sequence>MEKNVLDDALDDFAPTSAVLPADDRDPGKFGTPSAAAEAGSSSSGDASTAAPAPQAFDPLGKRKKGKSPVAGGPAFDPLKQSRAARQAGGKAKGASTPPAGSSGQSSKSSGKQQVPDAKAPAQQQNSAKHSDIDEELARGVAQLMADLAKAAPSGGEDAAKSSPHEREIASTLAALAAAVPSRGAEGGASSQNSAAQRPGEQTGASEGDADGSFASLADSIMQQLLSKDVLYQPMKDIGAKYPAWLATRRDSLPPEELKRYEAQYKYIRQICALYEDDPSNFGQLFTLIQEMQACGQPPEEIVQDLAPGLAFGEDGLPQLPATDNCRIC</sequence>
<keyword evidence="3" id="KW-1185">Reference proteome</keyword>
<dbReference type="EMBL" id="AGSI01000018">
    <property type="protein sequence ID" value="EIE19715.1"/>
    <property type="molecule type" value="Genomic_DNA"/>
</dbReference>
<evidence type="ECO:0000313" key="3">
    <source>
        <dbReference type="Proteomes" id="UP000007264"/>
    </source>
</evidence>
<dbReference type="Gene3D" id="1.20.120.900">
    <property type="entry name" value="Pex19, mPTS binding domain"/>
    <property type="match status" value="1"/>
</dbReference>
<dbReference type="STRING" id="574566.I0YMU6"/>
<dbReference type="AlphaFoldDB" id="I0YMU6"/>
<feature type="compositionally biased region" description="Basic and acidic residues" evidence="1">
    <location>
        <begin position="158"/>
        <end position="169"/>
    </location>
</feature>
<gene>
    <name evidence="2" type="ORF">COCSUDRAFT_54592</name>
</gene>
<dbReference type="GO" id="GO:0033328">
    <property type="term" value="F:peroxisome membrane targeting sequence binding"/>
    <property type="evidence" value="ECO:0007669"/>
    <property type="project" value="TreeGrafter"/>
</dbReference>
<dbReference type="RefSeq" id="XP_005644259.1">
    <property type="nucleotide sequence ID" value="XM_005644202.1"/>
</dbReference>
<dbReference type="eggNOG" id="KOG3133">
    <property type="taxonomic scope" value="Eukaryota"/>
</dbReference>
<reference evidence="2 3" key="1">
    <citation type="journal article" date="2012" name="Genome Biol.">
        <title>The genome of the polar eukaryotic microalga coccomyxa subellipsoidea reveals traits of cold adaptation.</title>
        <authorList>
            <person name="Blanc G."/>
            <person name="Agarkova I."/>
            <person name="Grimwood J."/>
            <person name="Kuo A."/>
            <person name="Brueggeman A."/>
            <person name="Dunigan D."/>
            <person name="Gurnon J."/>
            <person name="Ladunga I."/>
            <person name="Lindquist E."/>
            <person name="Lucas S."/>
            <person name="Pangilinan J."/>
            <person name="Proschold T."/>
            <person name="Salamov A."/>
            <person name="Schmutz J."/>
            <person name="Weeks D."/>
            <person name="Yamada T."/>
            <person name="Claverie J.M."/>
            <person name="Grigoriev I."/>
            <person name="Van Etten J."/>
            <person name="Lomsadze A."/>
            <person name="Borodovsky M."/>
        </authorList>
    </citation>
    <scope>NUCLEOTIDE SEQUENCE [LARGE SCALE GENOMIC DNA]</scope>
    <source>
        <strain evidence="2 3">C-169</strain>
    </source>
</reference>
<dbReference type="Pfam" id="PF04614">
    <property type="entry name" value="Pex19"/>
    <property type="match status" value="1"/>
</dbReference>
<comment type="caution">
    <text evidence="2">The sequence shown here is derived from an EMBL/GenBank/DDBJ whole genome shotgun (WGS) entry which is preliminary data.</text>
</comment>
<dbReference type="PANTHER" id="PTHR12774:SF2">
    <property type="entry name" value="PEROXISOMAL BIOGENESIS FACTOR 19"/>
    <property type="match status" value="1"/>
</dbReference>
<feature type="compositionally biased region" description="Low complexity" evidence="1">
    <location>
        <begin position="81"/>
        <end position="114"/>
    </location>
</feature>
<feature type="region of interest" description="Disordered" evidence="1">
    <location>
        <begin position="1"/>
        <end position="212"/>
    </location>
</feature>
<name>I0YMU6_COCSC</name>
<feature type="compositionally biased region" description="Low complexity" evidence="1">
    <location>
        <begin position="31"/>
        <end position="54"/>
    </location>
</feature>
<dbReference type="OrthoDB" id="21292at2759"/>
<proteinExistence type="predicted"/>
<dbReference type="InterPro" id="IPR006708">
    <property type="entry name" value="Pex19"/>
</dbReference>
<protein>
    <submittedName>
        <fullName evidence="2">Pex19-domain-containing protein</fullName>
    </submittedName>
</protein>
<dbReference type="GO" id="GO:0005778">
    <property type="term" value="C:peroxisomal membrane"/>
    <property type="evidence" value="ECO:0007669"/>
    <property type="project" value="TreeGrafter"/>
</dbReference>
<dbReference type="PANTHER" id="PTHR12774">
    <property type="entry name" value="PEROXISOMAL BIOGENESIS FACTOR 19"/>
    <property type="match status" value="1"/>
</dbReference>
<feature type="compositionally biased region" description="Basic and acidic residues" evidence="1">
    <location>
        <begin position="129"/>
        <end position="138"/>
    </location>
</feature>
<dbReference type="KEGG" id="csl:COCSUDRAFT_54592"/>
<dbReference type="InterPro" id="IPR038322">
    <property type="entry name" value="Pex19_C_sf"/>
</dbReference>
<accession>I0YMU6</accession>